<organism evidence="2 3">
    <name type="scientific">Nocardia ninae NBRC 108245</name>
    <dbReference type="NCBI Taxonomy" id="1210091"/>
    <lineage>
        <taxon>Bacteria</taxon>
        <taxon>Bacillati</taxon>
        <taxon>Actinomycetota</taxon>
        <taxon>Actinomycetes</taxon>
        <taxon>Mycobacteriales</taxon>
        <taxon>Nocardiaceae</taxon>
        <taxon>Nocardia</taxon>
    </lineage>
</organism>
<dbReference type="AlphaFoldDB" id="A0A511M604"/>
<reference evidence="2 3" key="1">
    <citation type="submission" date="2019-07" db="EMBL/GenBank/DDBJ databases">
        <title>Whole genome shotgun sequence of Nocardia ninae NBRC 108245.</title>
        <authorList>
            <person name="Hosoyama A."/>
            <person name="Uohara A."/>
            <person name="Ohji S."/>
            <person name="Ichikawa N."/>
        </authorList>
    </citation>
    <scope>NUCLEOTIDE SEQUENCE [LARGE SCALE GENOMIC DNA]</scope>
    <source>
        <strain evidence="2 3">NBRC 108245</strain>
    </source>
</reference>
<name>A0A511M604_9NOCA</name>
<proteinExistence type="predicted"/>
<keyword evidence="3" id="KW-1185">Reference proteome</keyword>
<dbReference type="Proteomes" id="UP000321424">
    <property type="component" value="Unassembled WGS sequence"/>
</dbReference>
<protein>
    <recommendedName>
        <fullName evidence="1">SnoaL-like domain-containing protein</fullName>
    </recommendedName>
</protein>
<evidence type="ECO:0000313" key="3">
    <source>
        <dbReference type="Proteomes" id="UP000321424"/>
    </source>
</evidence>
<dbReference type="RefSeq" id="WP_147128368.1">
    <property type="nucleotide sequence ID" value="NZ_BJXA01000002.1"/>
</dbReference>
<dbReference type="OrthoDB" id="129343at2"/>
<comment type="caution">
    <text evidence="2">The sequence shown here is derived from an EMBL/GenBank/DDBJ whole genome shotgun (WGS) entry which is preliminary data.</text>
</comment>
<dbReference type="EMBL" id="BJXA01000002">
    <property type="protein sequence ID" value="GEM36064.1"/>
    <property type="molecule type" value="Genomic_DNA"/>
</dbReference>
<dbReference type="SUPFAM" id="SSF54427">
    <property type="entry name" value="NTF2-like"/>
    <property type="match status" value="1"/>
</dbReference>
<gene>
    <name evidence="2" type="ORF">NN4_05830</name>
</gene>
<evidence type="ECO:0000259" key="1">
    <source>
        <dbReference type="Pfam" id="PF12680"/>
    </source>
</evidence>
<dbReference type="InterPro" id="IPR032710">
    <property type="entry name" value="NTF2-like_dom_sf"/>
</dbReference>
<accession>A0A511M604</accession>
<dbReference type="Pfam" id="PF12680">
    <property type="entry name" value="SnoaL_2"/>
    <property type="match status" value="1"/>
</dbReference>
<feature type="domain" description="SnoaL-like" evidence="1">
    <location>
        <begin position="22"/>
        <end position="118"/>
    </location>
</feature>
<dbReference type="InterPro" id="IPR037401">
    <property type="entry name" value="SnoaL-like"/>
</dbReference>
<evidence type="ECO:0000313" key="2">
    <source>
        <dbReference type="EMBL" id="GEM36064.1"/>
    </source>
</evidence>
<dbReference type="Gene3D" id="3.10.450.50">
    <property type="match status" value="1"/>
</dbReference>
<sequence length="141" mass="15895">MQSNSTTVVGEDALAPQKTLVSDFIRLFYNEKNFDRAAELLRPDFVNHHPGVGVGRQRTVDTFRKEVGDPFPEFTLTIRRMVAEDDHVWTHGLVQLEPDGPVAIVVDIWRIEDGLLAEKWDVHQGVPEGSSVAEMLSDWPS</sequence>